<reference evidence="1 2" key="1">
    <citation type="submission" date="2018-03" db="EMBL/GenBank/DDBJ databases">
        <title>Genomic Encyclopedia of Type Strains, Phase III (KMG-III): the genomes of soil and plant-associated and newly described type strains.</title>
        <authorList>
            <person name="Whitman W."/>
        </authorList>
    </citation>
    <scope>NUCLEOTIDE SEQUENCE [LARGE SCALE GENOMIC DNA]</scope>
    <source>
        <strain evidence="1 2">CGMCC 1.12700</strain>
    </source>
</reference>
<comment type="caution">
    <text evidence="1">The sequence shown here is derived from an EMBL/GenBank/DDBJ whole genome shotgun (WGS) entry which is preliminary data.</text>
</comment>
<proteinExistence type="predicted"/>
<dbReference type="EMBL" id="PYGD01000014">
    <property type="protein sequence ID" value="PSK88875.1"/>
    <property type="molecule type" value="Genomic_DNA"/>
</dbReference>
<gene>
    <name evidence="1" type="ORF">B0I18_11487</name>
</gene>
<evidence type="ECO:0000313" key="1">
    <source>
        <dbReference type="EMBL" id="PSK88875.1"/>
    </source>
</evidence>
<dbReference type="RefSeq" id="WP_106525234.1">
    <property type="nucleotide sequence ID" value="NZ_PYGD01000014.1"/>
</dbReference>
<keyword evidence="2" id="KW-1185">Reference proteome</keyword>
<protein>
    <submittedName>
        <fullName evidence="1">Uncharacterized protein (DUF1800 family)</fullName>
    </submittedName>
</protein>
<dbReference type="OrthoDB" id="9772295at2"/>
<name>A0A2P8CV84_9BACT</name>
<accession>A0A2P8CV84</accession>
<dbReference type="AlphaFoldDB" id="A0A2P8CV84"/>
<dbReference type="Pfam" id="PF08811">
    <property type="entry name" value="DUF1800"/>
    <property type="match status" value="1"/>
</dbReference>
<dbReference type="Proteomes" id="UP000240572">
    <property type="component" value="Unassembled WGS sequence"/>
</dbReference>
<sequence length="496" mass="56889">MDSTKQRHNQHLLWRAGFGPAAADLDRLRHINPDKLYKQLEKQAKQKPVPFDAASDYIKTALLQAAPAMEGQLSPEDKKRYTTEQRRLINRQSNEDIRKLSLLWLDEMAKGEGQLREKLALFWHGHFACRVNNSLYQQMLLQDIREHAFGNFGDLLKAVSKSASMLTFLNNQQNRKKRPNENFAREVLELFTMGRGHYTETDIKESARAFTGWGFEKNGSFVFRPKIHDEDNKTFLGQSGAFTGDDILDIILKQRQTAVYITEKIYRYFVNDRPDAARIEWLAGRFYAGNYHIPGLMRDIFTSDWFYDEENIGAQIKSPVAYMTGIRRLLPITIQNEEVQVLLQRLLGQWLFNPPNVAGWPGGTAWIDSSSLMLRLRIPGLVKNEESINIKPKGDDDVQMGRKEMLETGTVARPRQKKPGGGYQILAQIDWQQLDQPLERVSQEALYPTLEQFILQTPPGSADAASLQKLVVQTDRPAYIHSLVIAFMSTPEYQLC</sequence>
<dbReference type="InterPro" id="IPR014917">
    <property type="entry name" value="DUF1800"/>
</dbReference>
<evidence type="ECO:0000313" key="2">
    <source>
        <dbReference type="Proteomes" id="UP000240572"/>
    </source>
</evidence>
<organism evidence="1 2">
    <name type="scientific">Taibaiella chishuiensis</name>
    <dbReference type="NCBI Taxonomy" id="1434707"/>
    <lineage>
        <taxon>Bacteria</taxon>
        <taxon>Pseudomonadati</taxon>
        <taxon>Bacteroidota</taxon>
        <taxon>Chitinophagia</taxon>
        <taxon>Chitinophagales</taxon>
        <taxon>Chitinophagaceae</taxon>
        <taxon>Taibaiella</taxon>
    </lineage>
</organism>